<comment type="caution">
    <text evidence="1">The sequence shown here is derived from an EMBL/GenBank/DDBJ whole genome shotgun (WGS) entry which is preliminary data.</text>
</comment>
<proteinExistence type="predicted"/>
<gene>
    <name evidence="1" type="ORF">MJO28_002385</name>
</gene>
<evidence type="ECO:0000313" key="2">
    <source>
        <dbReference type="Proteomes" id="UP001060170"/>
    </source>
</evidence>
<sequence length="821" mass="93006">MTQSSSNPDSSDHIPSIVPSTVPSRQSTRVITPVKSHPLYIRPNKDACRLLATHSQSQSQSTNRTATHTQTTPLKSPRQRRVYRRNSGSQSKGRNRPSLAARSPKRKQGVINDSDESSEANSDPEIAVMDLAQDSDNHNSKLKPTGKATRGVAVTEFDDVALYFESPKRAVGATKGKKLFYKCRWCEKTYKRGEHTWSNLRVHRDGGVGWSACPGRNKAIETGGANLPKTWKDTQQNQGNVLNRFFKTVPFDNRVLNQLLIMWLIRSALPWKRLEDALLHISFAYARRGVKLFSRTWAATEAHWLYLNLKQKVMDKLYAIKSKISLIHDVWTTKGNRHAFMGILISYVSDDWVFCVSHLALKYILYTHKAQTTDSGSNNRMMTAEVDRLVRKRGITNLNLTDNHIQCFCHKIGLILAAGLLEIDVETAGLILEKHTTLGFVPGLETITEDAPESPVGPSNPFHSDDEAPAEINPARHDEDDQEPSDNDEPDGNAPNEVNSFATILQNVDYVIQRITSLAAKHSEFNEVDIRWSDWEIVKRLNDILSEFYFITKKMEGDHSSASLMLAEYQYIRQFLNSWLTPGLEPEFTAMIRKMLTKTETYLNEALQCNAILLATMLHPSYRLSIFQRRFFDHHLSAKRLLEDRFKQRQDELQSETGFTRTPPRLAIATPAPKHRRVAEEEYFPATDEPQADEELTTYLGGKYRLPADQADESLHWWKVHHQEFPVLASLAKDYLACTATSASVERCFSAAADICGCDRGSLGVRTIERCVNSHEWLRQQIQANGDFDTAQRIINCVSSNEAEGEGSQDDNDDDLAREME</sequence>
<evidence type="ECO:0000313" key="1">
    <source>
        <dbReference type="EMBL" id="KAI7961896.1"/>
    </source>
</evidence>
<reference evidence="2" key="1">
    <citation type="journal article" date="2018" name="BMC Genomics">
        <title>Genomic insights into host adaptation between the wheat stripe rust pathogen (Puccinia striiformis f. sp. tritici) and the barley stripe rust pathogen (Puccinia striiformis f. sp. hordei).</title>
        <authorList>
            <person name="Xia C."/>
            <person name="Wang M."/>
            <person name="Yin C."/>
            <person name="Cornejo O.E."/>
            <person name="Hulbert S.H."/>
            <person name="Chen X."/>
        </authorList>
    </citation>
    <scope>NUCLEOTIDE SEQUENCE [LARGE SCALE GENOMIC DNA]</scope>
    <source>
        <strain evidence="2">93-210</strain>
    </source>
</reference>
<dbReference type="Proteomes" id="UP001060170">
    <property type="component" value="Chromosome 2"/>
</dbReference>
<accession>A0ACC0EXQ2</accession>
<name>A0ACC0EXQ2_9BASI</name>
<dbReference type="EMBL" id="CM045866">
    <property type="protein sequence ID" value="KAI7961896.1"/>
    <property type="molecule type" value="Genomic_DNA"/>
</dbReference>
<protein>
    <submittedName>
        <fullName evidence="1">Uncharacterized protein</fullName>
    </submittedName>
</protein>
<reference evidence="1 2" key="3">
    <citation type="journal article" date="2022" name="Microbiol. Spectr.">
        <title>Folding features and dynamics of 3D genome architecture in plant fungal pathogens.</title>
        <authorList>
            <person name="Xia C."/>
        </authorList>
    </citation>
    <scope>NUCLEOTIDE SEQUENCE [LARGE SCALE GENOMIC DNA]</scope>
    <source>
        <strain evidence="1 2">93-210</strain>
    </source>
</reference>
<keyword evidence="2" id="KW-1185">Reference proteome</keyword>
<organism evidence="1 2">
    <name type="scientific">Puccinia striiformis f. sp. tritici</name>
    <dbReference type="NCBI Taxonomy" id="168172"/>
    <lineage>
        <taxon>Eukaryota</taxon>
        <taxon>Fungi</taxon>
        <taxon>Dikarya</taxon>
        <taxon>Basidiomycota</taxon>
        <taxon>Pucciniomycotina</taxon>
        <taxon>Pucciniomycetes</taxon>
        <taxon>Pucciniales</taxon>
        <taxon>Pucciniaceae</taxon>
        <taxon>Puccinia</taxon>
    </lineage>
</organism>
<reference evidence="2" key="2">
    <citation type="journal article" date="2018" name="Mol. Plant Microbe Interact.">
        <title>Genome sequence resources for the wheat stripe rust pathogen (Puccinia striiformis f. sp. tritici) and the barley stripe rust pathogen (Puccinia striiformis f. sp. hordei).</title>
        <authorList>
            <person name="Xia C."/>
            <person name="Wang M."/>
            <person name="Yin C."/>
            <person name="Cornejo O.E."/>
            <person name="Hulbert S.H."/>
            <person name="Chen X."/>
        </authorList>
    </citation>
    <scope>NUCLEOTIDE SEQUENCE [LARGE SCALE GENOMIC DNA]</scope>
    <source>
        <strain evidence="2">93-210</strain>
    </source>
</reference>